<feature type="chain" id="PRO_5025415230" description="Pectate lyase superfamily protein domain-containing protein" evidence="1">
    <location>
        <begin position="21"/>
        <end position="349"/>
    </location>
</feature>
<dbReference type="RefSeq" id="WP_163344245.1">
    <property type="nucleotide sequence ID" value="NZ_CP048409.1"/>
</dbReference>
<name>A0A6C0RA63_9BACT</name>
<dbReference type="AlphaFoldDB" id="A0A6C0RA63"/>
<gene>
    <name evidence="2" type="ORF">G0Q07_00605</name>
</gene>
<evidence type="ECO:0000313" key="2">
    <source>
        <dbReference type="EMBL" id="QIA06323.1"/>
    </source>
</evidence>
<accession>A0A6C0RA63</accession>
<evidence type="ECO:0008006" key="4">
    <source>
        <dbReference type="Google" id="ProtNLM"/>
    </source>
</evidence>
<dbReference type="InterPro" id="IPR011050">
    <property type="entry name" value="Pectin_lyase_fold/virulence"/>
</dbReference>
<proteinExistence type="predicted"/>
<sequence length="349" mass="37786">MKKIIILPFLFLALISWGQAQFVVQNGTKTEVYSNINTAITNAVAGDTLYLPGGGFTITTKTIDKTLHWVGHGHYPSETGATMQTRITSGLTFTGNSDNSSFEGILFTSYLNFGSSDDEVVNIKMKRCRVMNTVTFRNVETGNPNLNFQISECVLQSIDAKYGSNCLVEKSLIFSYIDKFYQSNFNHNSINVNGSSSYGNSSIRWASGCTFTNNVFGLRGGLYNSESNNLYNNVFAEGIPYGGTSSNGGANNIYNVGDAAAYTTINGNVYTFEYDNDYHLSSVTGTAESDGATVSILLSANDGTNPGIYGSPTPYKTIPYYPHINTAVIATKATNDQLGVDVNAQAQSR</sequence>
<protein>
    <recommendedName>
        <fullName evidence="4">Pectate lyase superfamily protein domain-containing protein</fullName>
    </recommendedName>
</protein>
<evidence type="ECO:0000313" key="3">
    <source>
        <dbReference type="Proteomes" id="UP000474630"/>
    </source>
</evidence>
<evidence type="ECO:0000256" key="1">
    <source>
        <dbReference type="SAM" id="SignalP"/>
    </source>
</evidence>
<organism evidence="2 3">
    <name type="scientific">Draconibacterium halophilum</name>
    <dbReference type="NCBI Taxonomy" id="2706887"/>
    <lineage>
        <taxon>Bacteria</taxon>
        <taxon>Pseudomonadati</taxon>
        <taxon>Bacteroidota</taxon>
        <taxon>Bacteroidia</taxon>
        <taxon>Marinilabiliales</taxon>
        <taxon>Prolixibacteraceae</taxon>
        <taxon>Draconibacterium</taxon>
    </lineage>
</organism>
<feature type="signal peptide" evidence="1">
    <location>
        <begin position="1"/>
        <end position="20"/>
    </location>
</feature>
<reference evidence="2 3" key="1">
    <citation type="submission" date="2020-02" db="EMBL/GenBank/DDBJ databases">
        <title>Genome sequencing for Draconibacterium sp. strain M1.</title>
        <authorList>
            <person name="Park S.-J."/>
        </authorList>
    </citation>
    <scope>NUCLEOTIDE SEQUENCE [LARGE SCALE GENOMIC DNA]</scope>
    <source>
        <strain evidence="2 3">M1</strain>
    </source>
</reference>
<dbReference type="KEGG" id="drc:G0Q07_00605"/>
<dbReference type="Proteomes" id="UP000474630">
    <property type="component" value="Chromosome"/>
</dbReference>
<keyword evidence="1" id="KW-0732">Signal</keyword>
<dbReference type="SUPFAM" id="SSF51126">
    <property type="entry name" value="Pectin lyase-like"/>
    <property type="match status" value="1"/>
</dbReference>
<keyword evidence="3" id="KW-1185">Reference proteome</keyword>
<dbReference type="EMBL" id="CP048409">
    <property type="protein sequence ID" value="QIA06323.1"/>
    <property type="molecule type" value="Genomic_DNA"/>
</dbReference>